<dbReference type="PANTHER" id="PTHR30055">
    <property type="entry name" value="HTH-TYPE TRANSCRIPTIONAL REGULATOR RUTR"/>
    <property type="match status" value="1"/>
</dbReference>
<evidence type="ECO:0000313" key="7">
    <source>
        <dbReference type="Proteomes" id="UP000256817"/>
    </source>
</evidence>
<dbReference type="PANTHER" id="PTHR30055:SF223">
    <property type="entry name" value="HTH-TYPE TRANSCRIPTIONAL REGULATOR UIDR"/>
    <property type="match status" value="1"/>
</dbReference>
<dbReference type="InterPro" id="IPR036271">
    <property type="entry name" value="Tet_transcr_reg_TetR-rel_C_sf"/>
</dbReference>
<evidence type="ECO:0000256" key="2">
    <source>
        <dbReference type="PROSITE-ProRule" id="PRU00335"/>
    </source>
</evidence>
<dbReference type="InterPro" id="IPR001647">
    <property type="entry name" value="HTH_TetR"/>
</dbReference>
<reference evidence="6 7" key="1">
    <citation type="submission" date="2018-11" db="EMBL/GenBank/DDBJ databases">
        <title>Draft genome sequences of proposed Pectobacterium aquaticum sp. nov. isolated in France from fresh water.</title>
        <authorList>
            <person name="Pedron J."/>
            <person name="Barny M.A."/>
        </authorList>
    </citation>
    <scope>NUCLEOTIDE SEQUENCE [LARGE SCALE GENOMIC DNA]</scope>
    <source>
        <strain evidence="5 6">A127-S21-F16</strain>
        <strain evidence="4 7">A35-S23-M15</strain>
    </source>
</reference>
<dbReference type="SUPFAM" id="SSF48498">
    <property type="entry name" value="Tetracyclin repressor-like, C-terminal domain"/>
    <property type="match status" value="1"/>
</dbReference>
<dbReference type="PROSITE" id="PS50977">
    <property type="entry name" value="HTH_TETR_2"/>
    <property type="match status" value="1"/>
</dbReference>
<sequence>MTMVAAFEEFIENGYVATRVEDIAKRLGITKGTIYLYCPNKDVLFESMICHISSPFSELINQVDAQEVSYEKRVSKMLLAYEKIARDRKVREMIRLCLSEGKRFPHIVNILSTEFITPLMHAIKVLVLEGVRLGEFRQGPAADLPDVLVSSVIHLIVTDLLLPGKRPFDEKAFIDAHLDLISHGLSAS</sequence>
<dbReference type="Proteomes" id="UP000256817">
    <property type="component" value="Unassembled WGS sequence"/>
</dbReference>
<keyword evidence="7" id="KW-1185">Reference proteome</keyword>
<dbReference type="EMBL" id="QHJW02000049">
    <property type="protein sequence ID" value="RRO05167.1"/>
    <property type="molecule type" value="Genomic_DNA"/>
</dbReference>
<keyword evidence="1 2" id="KW-0238">DNA-binding</keyword>
<protein>
    <submittedName>
        <fullName evidence="5">TetR/AcrR family transcriptional regulator</fullName>
    </submittedName>
</protein>
<dbReference type="AlphaFoldDB" id="A0AA93AQH2"/>
<name>A0AA93AQH2_9GAMM</name>
<dbReference type="EMBL" id="QHJS02000002">
    <property type="protein sequence ID" value="RRO25336.1"/>
    <property type="molecule type" value="Genomic_DNA"/>
</dbReference>
<feature type="domain" description="HTH tetR-type" evidence="3">
    <location>
        <begin position="1"/>
        <end position="56"/>
    </location>
</feature>
<dbReference type="Pfam" id="PF00440">
    <property type="entry name" value="TetR_N"/>
    <property type="match status" value="1"/>
</dbReference>
<evidence type="ECO:0000313" key="4">
    <source>
        <dbReference type="EMBL" id="RRO05167.1"/>
    </source>
</evidence>
<dbReference type="InterPro" id="IPR050109">
    <property type="entry name" value="HTH-type_TetR-like_transc_reg"/>
</dbReference>
<dbReference type="GO" id="GO:0003700">
    <property type="term" value="F:DNA-binding transcription factor activity"/>
    <property type="evidence" value="ECO:0007669"/>
    <property type="project" value="TreeGrafter"/>
</dbReference>
<dbReference type="InterPro" id="IPR009057">
    <property type="entry name" value="Homeodomain-like_sf"/>
</dbReference>
<accession>A0AA93AQH2</accession>
<organism evidence="5 6">
    <name type="scientific">Pectobacterium aquaticum</name>
    <dbReference type="NCBI Taxonomy" id="2204145"/>
    <lineage>
        <taxon>Bacteria</taxon>
        <taxon>Pseudomonadati</taxon>
        <taxon>Pseudomonadota</taxon>
        <taxon>Gammaproteobacteria</taxon>
        <taxon>Enterobacterales</taxon>
        <taxon>Pectobacteriaceae</taxon>
        <taxon>Pectobacterium</taxon>
    </lineage>
</organism>
<evidence type="ECO:0000256" key="1">
    <source>
        <dbReference type="ARBA" id="ARBA00023125"/>
    </source>
</evidence>
<dbReference type="GO" id="GO:0000976">
    <property type="term" value="F:transcription cis-regulatory region binding"/>
    <property type="evidence" value="ECO:0007669"/>
    <property type="project" value="TreeGrafter"/>
</dbReference>
<evidence type="ECO:0000313" key="6">
    <source>
        <dbReference type="Proteomes" id="UP000256540"/>
    </source>
</evidence>
<dbReference type="PRINTS" id="PR00455">
    <property type="entry name" value="HTHTETR"/>
</dbReference>
<dbReference type="Gene3D" id="1.10.357.10">
    <property type="entry name" value="Tetracycline Repressor, domain 2"/>
    <property type="match status" value="1"/>
</dbReference>
<feature type="DNA-binding region" description="H-T-H motif" evidence="2">
    <location>
        <begin position="19"/>
        <end position="38"/>
    </location>
</feature>
<evidence type="ECO:0000259" key="3">
    <source>
        <dbReference type="PROSITE" id="PS50977"/>
    </source>
</evidence>
<dbReference type="Proteomes" id="UP000256540">
    <property type="component" value="Unassembled WGS sequence"/>
</dbReference>
<evidence type="ECO:0000313" key="5">
    <source>
        <dbReference type="EMBL" id="RRO25336.1"/>
    </source>
</evidence>
<comment type="caution">
    <text evidence="5">The sequence shown here is derived from an EMBL/GenBank/DDBJ whole genome shotgun (WGS) entry which is preliminary data.</text>
</comment>
<dbReference type="SUPFAM" id="SSF46689">
    <property type="entry name" value="Homeodomain-like"/>
    <property type="match status" value="1"/>
</dbReference>
<proteinExistence type="predicted"/>
<gene>
    <name evidence="5" type="ORF">DMB84_000355</name>
    <name evidence="4" type="ORF">DMB85_017850</name>
</gene>